<dbReference type="InterPro" id="IPR001611">
    <property type="entry name" value="Leu-rich_rpt"/>
</dbReference>
<dbReference type="PANTHER" id="PTHR45752:SF153">
    <property type="entry name" value="LEUCINE-RICH REPEAT PROTEIN 1"/>
    <property type="match status" value="1"/>
</dbReference>
<dbReference type="EMBL" id="CAEY01000114">
    <property type="status" value="NOT_ANNOTATED_CDS"/>
    <property type="molecule type" value="Genomic_DNA"/>
</dbReference>
<evidence type="ECO:0000256" key="4">
    <source>
        <dbReference type="ARBA" id="ARBA00029998"/>
    </source>
</evidence>
<keyword evidence="7" id="KW-1185">Reference proteome</keyword>
<dbReference type="Gene3D" id="3.80.10.10">
    <property type="entry name" value="Ribonuclease Inhibitor"/>
    <property type="match status" value="2"/>
</dbReference>
<evidence type="ECO:0000256" key="3">
    <source>
        <dbReference type="ARBA" id="ARBA00029588"/>
    </source>
</evidence>
<accession>T1KIR8</accession>
<evidence type="ECO:0000313" key="7">
    <source>
        <dbReference type="Proteomes" id="UP000015104"/>
    </source>
</evidence>
<reference evidence="7" key="1">
    <citation type="submission" date="2011-08" db="EMBL/GenBank/DDBJ databases">
        <authorList>
            <person name="Rombauts S."/>
        </authorList>
    </citation>
    <scope>NUCLEOTIDE SEQUENCE</scope>
    <source>
        <strain evidence="7">London</strain>
    </source>
</reference>
<dbReference type="InterPro" id="IPR032675">
    <property type="entry name" value="LRR_dom_sf"/>
</dbReference>
<comment type="function">
    <text evidence="2">Acts as a Ras effector and participates in MAPK pathway activation. Probably acts as a regulatory subunit of protein phosphatase that specifically dephosphorylates Raf kinase and stimulate Raf activity at specialized signaling complexes upon Ras activation.</text>
</comment>
<dbReference type="HOGENOM" id="CLU_779206_0_0_1"/>
<evidence type="ECO:0000313" key="6">
    <source>
        <dbReference type="EnsemblMetazoa" id="tetur12g02330.1"/>
    </source>
</evidence>
<dbReference type="EnsemblMetazoa" id="tetur12g02330.1">
    <property type="protein sequence ID" value="tetur12g02330.1"/>
    <property type="gene ID" value="tetur12g02330"/>
</dbReference>
<organism evidence="6 7">
    <name type="scientific">Tetranychus urticae</name>
    <name type="common">Two-spotted spider mite</name>
    <dbReference type="NCBI Taxonomy" id="32264"/>
    <lineage>
        <taxon>Eukaryota</taxon>
        <taxon>Metazoa</taxon>
        <taxon>Ecdysozoa</taxon>
        <taxon>Arthropoda</taxon>
        <taxon>Chelicerata</taxon>
        <taxon>Arachnida</taxon>
        <taxon>Acari</taxon>
        <taxon>Acariformes</taxon>
        <taxon>Trombidiformes</taxon>
        <taxon>Prostigmata</taxon>
        <taxon>Eleutherengona</taxon>
        <taxon>Raphignathae</taxon>
        <taxon>Tetranychoidea</taxon>
        <taxon>Tetranychidae</taxon>
        <taxon>Tetranychus</taxon>
    </lineage>
</organism>
<proteinExistence type="predicted"/>
<protein>
    <recommendedName>
        <fullName evidence="1">Leucine-rich repeat protein soc-2 homolog</fullName>
    </recommendedName>
    <alternativeName>
        <fullName evidence="5">Protein soc-2 homolog</fullName>
    </alternativeName>
    <alternativeName>
        <fullName evidence="3 4">protein Sur-8 homolog</fullName>
    </alternativeName>
</protein>
<dbReference type="InterPro" id="IPR050715">
    <property type="entry name" value="LRR-SigEffector_domain"/>
</dbReference>
<dbReference type="Pfam" id="PF00560">
    <property type="entry name" value="LRR_1"/>
    <property type="match status" value="1"/>
</dbReference>
<dbReference type="SUPFAM" id="SSF52058">
    <property type="entry name" value="L domain-like"/>
    <property type="match status" value="1"/>
</dbReference>
<dbReference type="PANTHER" id="PTHR45752">
    <property type="entry name" value="LEUCINE-RICH REPEAT-CONTAINING"/>
    <property type="match status" value="1"/>
</dbReference>
<evidence type="ECO:0000256" key="5">
    <source>
        <dbReference type="ARBA" id="ARBA00032455"/>
    </source>
</evidence>
<dbReference type="Proteomes" id="UP000015104">
    <property type="component" value="Unassembled WGS sequence"/>
</dbReference>
<name>T1KIR8_TETUR</name>
<evidence type="ECO:0000256" key="1">
    <source>
        <dbReference type="ARBA" id="ARBA00023904"/>
    </source>
</evidence>
<dbReference type="AlphaFoldDB" id="T1KIR8"/>
<sequence length="356" mass="39377">MVTLRTVKKEPNVGKVVLVRNSPLIKTATSISSSIVNSLLIKSPKTLTTKSTTTSTFTATTTTTATTVTTAKTTTTGTTTTTAVTTSTTTISSSNVQSQSNSPSNKLVTNQCENVSSNKFPTHFCAILDDFINKFSSDPGQKLTCLNLSFCSLKTIPHQISKLSCLKNLNLSCNELINASFPHPNDTIESLALSFNQIVINEATLREINTTFSRLVKLNLSYNLNGDSRNLRLRIDFSSYILFSLNVSGIYWRNLRGIKGNSAIARFYLHSSGLMGLPSFNDFESCVSLDLSNNEINFDRRTIQRIVRYLPSLRFLDISGNPSHHYPDFRWTDRWSKVAMVKTRCSDETSPCLSCG</sequence>
<evidence type="ECO:0000256" key="2">
    <source>
        <dbReference type="ARBA" id="ARBA00025612"/>
    </source>
</evidence>
<reference evidence="6" key="2">
    <citation type="submission" date="2015-06" db="UniProtKB">
        <authorList>
            <consortium name="EnsemblMetazoa"/>
        </authorList>
    </citation>
    <scope>IDENTIFICATION</scope>
</reference>